<evidence type="ECO:0000313" key="13">
    <source>
        <dbReference type="Proteomes" id="UP000590511"/>
    </source>
</evidence>
<reference evidence="12 13" key="1">
    <citation type="submission" date="2020-08" db="EMBL/GenBank/DDBJ databases">
        <title>Sequencing the genomes of 1000 actinobacteria strains.</title>
        <authorList>
            <person name="Klenk H.-P."/>
        </authorList>
    </citation>
    <scope>NUCLEOTIDE SEQUENCE [LARGE SCALE GENOMIC DNA]</scope>
    <source>
        <strain evidence="12 13">DSM 43150</strain>
    </source>
</reference>
<sequence>MSGEMTPRLWAGGALIVLLVALIGFAAVAVPWHRAPAPRADQLAALGQFPADQVARSRAFHAELRPLSYAGMLLGLLIALALGLTPLGARLVELAGRPFGDHWLARAVLGGLAVVFVAELVTLPLAIWRHTIVVRYGISTQTWGGWAVDLLKSFGVGAVLGGVVLAAFFTVTHFAPRWWWAFGAAGAAGLVVLLSFVLPVVVEPSFNRFTPMADGPLRSELLALAERDGVPVKDVLVADASRRTRAVNAYVSGLGPTRRIVVYDTMLTEATPGEVVSVTAHELGHAKDNDVLTGTIMGALGSALAVIVLYLLGSWTGLLRLAGVESIAEPRAIALLLAVTTVAGLVAGPAQSFVSRRVEARADSHALELTGDPATFEAMQRRLGTVNLADPDPPSWEHAMFASHPSTVQRMAAARAWAQGAR</sequence>
<evidence type="ECO:0000256" key="3">
    <source>
        <dbReference type="ARBA" id="ARBA00022801"/>
    </source>
</evidence>
<evidence type="ECO:0000256" key="2">
    <source>
        <dbReference type="ARBA" id="ARBA00022723"/>
    </source>
</evidence>
<keyword evidence="9" id="KW-0472">Membrane</keyword>
<feature type="transmembrane region" description="Helical" evidence="9">
    <location>
        <begin position="178"/>
        <end position="202"/>
    </location>
</feature>
<dbReference type="Pfam" id="PF01435">
    <property type="entry name" value="Peptidase_M48"/>
    <property type="match status" value="1"/>
</dbReference>
<evidence type="ECO:0000256" key="1">
    <source>
        <dbReference type="ARBA" id="ARBA00022670"/>
    </source>
</evidence>
<evidence type="ECO:0000259" key="10">
    <source>
        <dbReference type="Pfam" id="PF01435"/>
    </source>
</evidence>
<dbReference type="GO" id="GO:0004222">
    <property type="term" value="F:metalloendopeptidase activity"/>
    <property type="evidence" value="ECO:0007669"/>
    <property type="project" value="InterPro"/>
</dbReference>
<comment type="caution">
    <text evidence="12">The sequence shown here is derived from an EMBL/GenBank/DDBJ whole genome shotgun (WGS) entry which is preliminary data.</text>
</comment>
<dbReference type="AlphaFoldDB" id="A0A7W7HF42"/>
<feature type="active site" description="Proton donor" evidence="6">
    <location>
        <position position="363"/>
    </location>
</feature>
<dbReference type="EC" id="3.4.24.84" evidence="12"/>
<dbReference type="CDD" id="cd07343">
    <property type="entry name" value="M48A_Zmpste24p_like"/>
    <property type="match status" value="1"/>
</dbReference>
<dbReference type="Gene3D" id="3.30.2010.10">
    <property type="entry name" value="Metalloproteases ('zincins'), catalytic domain"/>
    <property type="match status" value="1"/>
</dbReference>
<feature type="binding site" evidence="7">
    <location>
        <position position="359"/>
    </location>
    <ligand>
        <name>Zn(2+)</name>
        <dbReference type="ChEBI" id="CHEBI:29105"/>
        <note>catalytic</note>
    </ligand>
</feature>
<comment type="similarity">
    <text evidence="8">Belongs to the peptidase M48 family.</text>
</comment>
<dbReference type="GO" id="GO:0046872">
    <property type="term" value="F:metal ion binding"/>
    <property type="evidence" value="ECO:0007669"/>
    <property type="project" value="UniProtKB-KW"/>
</dbReference>
<evidence type="ECO:0000256" key="4">
    <source>
        <dbReference type="ARBA" id="ARBA00022833"/>
    </source>
</evidence>
<protein>
    <submittedName>
        <fullName evidence="12">STE24 endopeptidase</fullName>
        <ecNumber evidence="12">3.4.24.84</ecNumber>
    </submittedName>
</protein>
<name>A0A7W7HF42_9ACTN</name>
<gene>
    <name evidence="12" type="ORF">BJ964_003540</name>
</gene>
<evidence type="ECO:0000256" key="9">
    <source>
        <dbReference type="SAM" id="Phobius"/>
    </source>
</evidence>
<evidence type="ECO:0000256" key="7">
    <source>
        <dbReference type="PIRSR" id="PIRSR627057-2"/>
    </source>
</evidence>
<keyword evidence="9" id="KW-1133">Transmembrane helix</keyword>
<feature type="transmembrane region" description="Helical" evidence="9">
    <location>
        <begin position="107"/>
        <end position="128"/>
    </location>
</feature>
<comment type="cofactor">
    <cofactor evidence="7 8">
        <name>Zn(2+)</name>
        <dbReference type="ChEBI" id="CHEBI:29105"/>
    </cofactor>
    <text evidence="7 8">Binds 1 zinc ion per subunit.</text>
</comment>
<dbReference type="InterPro" id="IPR032456">
    <property type="entry name" value="Peptidase_M48_N"/>
</dbReference>
<keyword evidence="5 8" id="KW-0482">Metalloprotease</keyword>
<feature type="binding site" evidence="7">
    <location>
        <position position="285"/>
    </location>
    <ligand>
        <name>Zn(2+)</name>
        <dbReference type="ChEBI" id="CHEBI:29105"/>
        <note>catalytic</note>
    </ligand>
</feature>
<feature type="transmembrane region" description="Helical" evidence="9">
    <location>
        <begin position="12"/>
        <end position="32"/>
    </location>
</feature>
<accession>A0A7W7HF42</accession>
<proteinExistence type="inferred from homology"/>
<dbReference type="EMBL" id="JACHNC010000001">
    <property type="protein sequence ID" value="MBB4749379.1"/>
    <property type="molecule type" value="Genomic_DNA"/>
</dbReference>
<keyword evidence="3 8" id="KW-0378">Hydrolase</keyword>
<keyword evidence="2 7" id="KW-0479">Metal-binding</keyword>
<evidence type="ECO:0000256" key="8">
    <source>
        <dbReference type="RuleBase" id="RU003983"/>
    </source>
</evidence>
<feature type="active site" evidence="6">
    <location>
        <position position="282"/>
    </location>
</feature>
<dbReference type="Proteomes" id="UP000590511">
    <property type="component" value="Unassembled WGS sequence"/>
</dbReference>
<feature type="binding site" evidence="7">
    <location>
        <position position="281"/>
    </location>
    <ligand>
        <name>Zn(2+)</name>
        <dbReference type="ChEBI" id="CHEBI:29105"/>
        <note>catalytic</note>
    </ligand>
</feature>
<dbReference type="InterPro" id="IPR001915">
    <property type="entry name" value="Peptidase_M48"/>
</dbReference>
<keyword evidence="9" id="KW-0812">Transmembrane</keyword>
<evidence type="ECO:0000313" key="12">
    <source>
        <dbReference type="EMBL" id="MBB4749379.1"/>
    </source>
</evidence>
<feature type="transmembrane region" description="Helical" evidence="9">
    <location>
        <begin position="149"/>
        <end position="172"/>
    </location>
</feature>
<evidence type="ECO:0000256" key="6">
    <source>
        <dbReference type="PIRSR" id="PIRSR627057-1"/>
    </source>
</evidence>
<dbReference type="GO" id="GO:0071586">
    <property type="term" value="P:CAAX-box protein processing"/>
    <property type="evidence" value="ECO:0007669"/>
    <property type="project" value="InterPro"/>
</dbReference>
<evidence type="ECO:0000259" key="11">
    <source>
        <dbReference type="Pfam" id="PF16491"/>
    </source>
</evidence>
<dbReference type="InterPro" id="IPR027057">
    <property type="entry name" value="CAXX_Prtase_1"/>
</dbReference>
<dbReference type="PANTHER" id="PTHR10120">
    <property type="entry name" value="CAAX PRENYL PROTEASE 1"/>
    <property type="match status" value="1"/>
</dbReference>
<feature type="transmembrane region" description="Helical" evidence="9">
    <location>
        <begin position="66"/>
        <end position="87"/>
    </location>
</feature>
<dbReference type="Pfam" id="PF16491">
    <property type="entry name" value="Peptidase_M48_N"/>
    <property type="match status" value="1"/>
</dbReference>
<feature type="transmembrane region" description="Helical" evidence="9">
    <location>
        <begin position="332"/>
        <end position="354"/>
    </location>
</feature>
<evidence type="ECO:0000256" key="5">
    <source>
        <dbReference type="ARBA" id="ARBA00023049"/>
    </source>
</evidence>
<keyword evidence="1 8" id="KW-0645">Protease</keyword>
<organism evidence="12 13">
    <name type="scientific">Actinoplanes lobatus</name>
    <dbReference type="NCBI Taxonomy" id="113568"/>
    <lineage>
        <taxon>Bacteria</taxon>
        <taxon>Bacillati</taxon>
        <taxon>Actinomycetota</taxon>
        <taxon>Actinomycetes</taxon>
        <taxon>Micromonosporales</taxon>
        <taxon>Micromonosporaceae</taxon>
        <taxon>Actinoplanes</taxon>
    </lineage>
</organism>
<keyword evidence="4 7" id="KW-0862">Zinc</keyword>
<feature type="domain" description="Peptidase M48" evidence="10">
    <location>
        <begin position="215"/>
        <end position="417"/>
    </location>
</feature>
<feature type="transmembrane region" description="Helical" evidence="9">
    <location>
        <begin position="291"/>
        <end position="312"/>
    </location>
</feature>
<feature type="domain" description="CAAX prenyl protease 1 N-terminal" evidence="11">
    <location>
        <begin position="48"/>
        <end position="208"/>
    </location>
</feature>